<dbReference type="RefSeq" id="WP_130351445.1">
    <property type="nucleotide sequence ID" value="NZ_SGWY01000001.1"/>
</dbReference>
<evidence type="ECO:0000256" key="1">
    <source>
        <dbReference type="SAM" id="Phobius"/>
    </source>
</evidence>
<proteinExistence type="predicted"/>
<dbReference type="Proteomes" id="UP000293289">
    <property type="component" value="Unassembled WGS sequence"/>
</dbReference>
<feature type="transmembrane region" description="Helical" evidence="1">
    <location>
        <begin position="111"/>
        <end position="138"/>
    </location>
</feature>
<name>A0A4Q7MIB1_9MICO</name>
<organism evidence="2 3">
    <name type="scientific">Agromyces ramosus</name>
    <dbReference type="NCBI Taxonomy" id="33879"/>
    <lineage>
        <taxon>Bacteria</taxon>
        <taxon>Bacillati</taxon>
        <taxon>Actinomycetota</taxon>
        <taxon>Actinomycetes</taxon>
        <taxon>Micrococcales</taxon>
        <taxon>Microbacteriaceae</taxon>
        <taxon>Agromyces</taxon>
    </lineage>
</organism>
<dbReference type="EMBL" id="SGWY01000001">
    <property type="protein sequence ID" value="RZS68075.1"/>
    <property type="molecule type" value="Genomic_DNA"/>
</dbReference>
<keyword evidence="1" id="KW-1133">Transmembrane helix</keyword>
<reference evidence="2 3" key="1">
    <citation type="submission" date="2019-02" db="EMBL/GenBank/DDBJ databases">
        <title>Genomic Encyclopedia of Type Strains, Phase IV (KMG-IV): sequencing the most valuable type-strain genomes for metagenomic binning, comparative biology and taxonomic classification.</title>
        <authorList>
            <person name="Goeker M."/>
        </authorList>
    </citation>
    <scope>NUCLEOTIDE SEQUENCE [LARGE SCALE GENOMIC DNA]</scope>
    <source>
        <strain evidence="2 3">DSM 43045</strain>
    </source>
</reference>
<accession>A0A4Q7MIB1</accession>
<protein>
    <submittedName>
        <fullName evidence="2">Uncharacterized protein</fullName>
    </submittedName>
</protein>
<sequence length="139" mass="14433">MPNPNDLILIGILLLALVTVESGGYFLTRVVRGHAPANGLQTSFFRAGHAHAAVLLVLSIAILAVISYAALDGFWMQLARTGVPIAAILMPAGFFLSVLGRDPERPNRLIVLLWLGVVSLTAALITAGVGLIAGGVAAL</sequence>
<comment type="caution">
    <text evidence="2">The sequence shown here is derived from an EMBL/GenBank/DDBJ whole genome shotgun (WGS) entry which is preliminary data.</text>
</comment>
<gene>
    <name evidence="2" type="ORF">EV187_0500</name>
</gene>
<keyword evidence="3" id="KW-1185">Reference proteome</keyword>
<evidence type="ECO:0000313" key="2">
    <source>
        <dbReference type="EMBL" id="RZS68075.1"/>
    </source>
</evidence>
<feature type="transmembrane region" description="Helical" evidence="1">
    <location>
        <begin position="78"/>
        <end position="99"/>
    </location>
</feature>
<dbReference type="OrthoDB" id="3540634at2"/>
<keyword evidence="1" id="KW-0812">Transmembrane</keyword>
<keyword evidence="1" id="KW-0472">Membrane</keyword>
<dbReference type="AlphaFoldDB" id="A0A4Q7MIB1"/>
<feature type="transmembrane region" description="Helical" evidence="1">
    <location>
        <begin position="50"/>
        <end position="71"/>
    </location>
</feature>
<evidence type="ECO:0000313" key="3">
    <source>
        <dbReference type="Proteomes" id="UP000293289"/>
    </source>
</evidence>